<protein>
    <submittedName>
        <fullName evidence="2">Uncharacterized protein</fullName>
    </submittedName>
</protein>
<organism evidence="2 3">
    <name type="scientific">Archaeoglobus profundus (strain DSM 5631 / JCM 9629 / NBRC 100127 / Av18)</name>
    <dbReference type="NCBI Taxonomy" id="572546"/>
    <lineage>
        <taxon>Archaea</taxon>
        <taxon>Methanobacteriati</taxon>
        <taxon>Methanobacteriota</taxon>
        <taxon>Archaeoglobi</taxon>
        <taxon>Archaeoglobales</taxon>
        <taxon>Archaeoglobaceae</taxon>
        <taxon>Archaeoglobus</taxon>
    </lineage>
</organism>
<dbReference type="AlphaFoldDB" id="D2REV6"/>
<keyword evidence="1" id="KW-0812">Transmembrane</keyword>
<proteinExistence type="predicted"/>
<gene>
    <name evidence="2" type="ordered locus">Arcpr_1604</name>
</gene>
<evidence type="ECO:0000313" key="2">
    <source>
        <dbReference type="EMBL" id="ADB58650.1"/>
    </source>
</evidence>
<sequence>MMMSEYDILGVVGIIVVAVIIHMFLQKRRPSQIEAAIDSRGINLKHKSEPKVVVRLIDSERTLVEDVEGSSRFDEIVRAEGGRENIIRQVRGN</sequence>
<dbReference type="PaxDb" id="572546-Arcpr_1604"/>
<keyword evidence="3" id="KW-1185">Reference proteome</keyword>
<keyword evidence="1" id="KW-1133">Transmembrane helix</keyword>
<evidence type="ECO:0000256" key="1">
    <source>
        <dbReference type="SAM" id="Phobius"/>
    </source>
</evidence>
<keyword evidence="1" id="KW-0472">Membrane</keyword>
<dbReference type="GeneID" id="8740296"/>
<feature type="transmembrane region" description="Helical" evidence="1">
    <location>
        <begin position="6"/>
        <end position="25"/>
    </location>
</feature>
<evidence type="ECO:0000313" key="3">
    <source>
        <dbReference type="Proteomes" id="UP000001901"/>
    </source>
</evidence>
<name>D2REV6_ARCPA</name>
<dbReference type="RefSeq" id="WP_012940986.1">
    <property type="nucleotide sequence ID" value="NC_013741.1"/>
</dbReference>
<dbReference type="KEGG" id="apo:Arcpr_1604"/>
<reference evidence="2 3" key="1">
    <citation type="journal article" date="2010" name="Stand. Genomic Sci.">
        <title>Complete genome sequence of Archaeoglobus profundus type strain (AV18).</title>
        <authorList>
            <person name="von Jan M."/>
            <person name="Lapidus A."/>
            <person name="Del Rio T.G."/>
            <person name="Copeland A."/>
            <person name="Tice H."/>
            <person name="Cheng J.F."/>
            <person name="Lucas S."/>
            <person name="Chen F."/>
            <person name="Nolan M."/>
            <person name="Goodwin L."/>
            <person name="Han C."/>
            <person name="Pitluck S."/>
            <person name="Liolios K."/>
            <person name="Ivanova N."/>
            <person name="Mavromatis K."/>
            <person name="Ovchinnikova G."/>
            <person name="Chertkov O."/>
            <person name="Pati A."/>
            <person name="Chen A."/>
            <person name="Palaniappan K."/>
            <person name="Land M."/>
            <person name="Hauser L."/>
            <person name="Chang Y.J."/>
            <person name="Jeffries C.D."/>
            <person name="Saunders E."/>
            <person name="Brettin T."/>
            <person name="Detter J.C."/>
            <person name="Chain P."/>
            <person name="Eichinger K."/>
            <person name="Huber H."/>
            <person name="Spring S."/>
            <person name="Rohde M."/>
            <person name="Goker M."/>
            <person name="Wirth R."/>
            <person name="Woyke T."/>
            <person name="Bristow J."/>
            <person name="Eisen J.A."/>
            <person name="Markowitz V."/>
            <person name="Hugenholtz P."/>
            <person name="Kyrpides N.C."/>
            <person name="Klenk H.P."/>
        </authorList>
    </citation>
    <scope>NUCLEOTIDE SEQUENCE [LARGE SCALE GENOMIC DNA]</scope>
    <source>
        <strain evidence="3">DSM 5631 / JCM 9629 / NBRC 100127 / Av18</strain>
    </source>
</reference>
<dbReference type="Proteomes" id="UP000001901">
    <property type="component" value="Chromosome"/>
</dbReference>
<dbReference type="EMBL" id="CP001857">
    <property type="protein sequence ID" value="ADB58650.1"/>
    <property type="molecule type" value="Genomic_DNA"/>
</dbReference>
<accession>D2REV6</accession>
<dbReference type="HOGENOM" id="CLU_2392730_0_0_2"/>